<keyword evidence="4" id="KW-1185">Reference proteome</keyword>
<feature type="transmembrane region" description="Helical" evidence="1">
    <location>
        <begin position="199"/>
        <end position="220"/>
    </location>
</feature>
<reference evidence="2 4" key="1">
    <citation type="submission" date="2015-09" db="EMBL/GenBank/DDBJ databases">
        <authorList>
            <person name="Rodrigo-Torres L."/>
            <person name="Arahal D.R."/>
        </authorList>
    </citation>
    <scope>NUCLEOTIDE SEQUENCE [LARGE SCALE GENOMIC DNA]</scope>
    <source>
        <strain evidence="2 4">CECT 5118</strain>
    </source>
</reference>
<evidence type="ECO:0000313" key="2">
    <source>
        <dbReference type="EMBL" id="CUH69346.1"/>
    </source>
</evidence>
<reference evidence="3 5" key="2">
    <citation type="submission" date="2015-09" db="EMBL/GenBank/DDBJ databases">
        <authorList>
            <consortium name="Swine Surveillance"/>
        </authorList>
    </citation>
    <scope>NUCLEOTIDE SEQUENCE [LARGE SCALE GENOMIC DNA]</scope>
    <source>
        <strain evidence="3 5">5120</strain>
    </source>
</reference>
<evidence type="ECO:0000313" key="4">
    <source>
        <dbReference type="Proteomes" id="UP000051086"/>
    </source>
</evidence>
<feature type="transmembrane region" description="Helical" evidence="1">
    <location>
        <begin position="12"/>
        <end position="29"/>
    </location>
</feature>
<keyword evidence="1" id="KW-1133">Transmembrane helix</keyword>
<dbReference type="EMBL" id="CYSC01000044">
    <property type="protein sequence ID" value="CUH74269.1"/>
    <property type="molecule type" value="Genomic_DNA"/>
</dbReference>
<feature type="transmembrane region" description="Helical" evidence="1">
    <location>
        <begin position="73"/>
        <end position="91"/>
    </location>
</feature>
<dbReference type="Proteomes" id="UP000051086">
    <property type="component" value="Unassembled WGS sequence"/>
</dbReference>
<accession>A0A0N7LWK4</accession>
<evidence type="ECO:0000313" key="3">
    <source>
        <dbReference type="EMBL" id="CUH74269.1"/>
    </source>
</evidence>
<feature type="transmembrane region" description="Helical" evidence="1">
    <location>
        <begin position="35"/>
        <end position="52"/>
    </location>
</feature>
<evidence type="ECO:0000256" key="1">
    <source>
        <dbReference type="SAM" id="Phobius"/>
    </source>
</evidence>
<proteinExistence type="predicted"/>
<keyword evidence="1" id="KW-0472">Membrane</keyword>
<dbReference type="EMBL" id="CYSB01000039">
    <property type="protein sequence ID" value="CUH69346.1"/>
    <property type="molecule type" value="Genomic_DNA"/>
</dbReference>
<protein>
    <submittedName>
        <fullName evidence="3">Uncharacterized protein</fullName>
    </submittedName>
</protein>
<sequence>MIERVAGAVFRAFWVALLVAVPFLLLPLGLGDATALVVLLAFLAGLMTFLEYSTEFPSVLEFRDAAPFNRMRFAAVFLVVLVLALILRAEVYPSQLGLLLQALGRLLGQWADFPYSPVRLALLALPADAPQALIDHVRVAAAVAYSLAGGVLLVFLAVVRFSGWPMRGGAFNVWVNLPMFDPTKGDVLLRLQRDARINVMLGFILPFLIPAVLKGLSGWIDLNVLMNPHVLIWSMMIWACLPANMILRGVAIGRVAEMIDEKRRRTYAEAKLADTA</sequence>
<evidence type="ECO:0000313" key="5">
    <source>
        <dbReference type="Proteomes" id="UP000051887"/>
    </source>
</evidence>
<feature type="transmembrane region" description="Helical" evidence="1">
    <location>
        <begin position="139"/>
        <end position="159"/>
    </location>
</feature>
<dbReference type="OrthoDB" id="7738422at2"/>
<dbReference type="Proteomes" id="UP000051887">
    <property type="component" value="Unassembled WGS sequence"/>
</dbReference>
<dbReference type="AlphaFoldDB" id="A0A0N7LWK4"/>
<keyword evidence="1" id="KW-0812">Transmembrane</keyword>
<feature type="transmembrane region" description="Helical" evidence="1">
    <location>
        <begin position="232"/>
        <end position="256"/>
    </location>
</feature>
<gene>
    <name evidence="2" type="ORF">TL5118_03306</name>
    <name evidence="3" type="ORF">TL5120_04089</name>
</gene>
<dbReference type="RefSeq" id="WP_058245383.1">
    <property type="nucleotide sequence ID" value="NZ_CYSB01000039.1"/>
</dbReference>
<name>A0A0N7LWK4_9RHOB</name>
<organism evidence="3 5">
    <name type="scientific">Thalassovita autumnalis</name>
    <dbReference type="NCBI Taxonomy" id="2072972"/>
    <lineage>
        <taxon>Bacteria</taxon>
        <taxon>Pseudomonadati</taxon>
        <taxon>Pseudomonadota</taxon>
        <taxon>Alphaproteobacteria</taxon>
        <taxon>Rhodobacterales</taxon>
        <taxon>Roseobacteraceae</taxon>
        <taxon>Thalassovita</taxon>
    </lineage>
</organism>